<evidence type="ECO:0000256" key="1">
    <source>
        <dbReference type="SAM" id="MobiDB-lite"/>
    </source>
</evidence>
<proteinExistence type="predicted"/>
<protein>
    <submittedName>
        <fullName evidence="2">Uncharacterized protein</fullName>
    </submittedName>
</protein>
<comment type="caution">
    <text evidence="2">The sequence shown here is derived from an EMBL/GenBank/DDBJ whole genome shotgun (WGS) entry which is preliminary data.</text>
</comment>
<dbReference type="AlphaFoldDB" id="A0AAV9ZB32"/>
<gene>
    <name evidence="2" type="ORF">R3P38DRAFT_2810364</name>
</gene>
<evidence type="ECO:0000313" key="2">
    <source>
        <dbReference type="EMBL" id="KAK6977389.1"/>
    </source>
</evidence>
<dbReference type="Proteomes" id="UP001362999">
    <property type="component" value="Unassembled WGS sequence"/>
</dbReference>
<name>A0AAV9ZB32_9AGAR</name>
<reference evidence="2 3" key="1">
    <citation type="journal article" date="2024" name="J Genomics">
        <title>Draft genome sequencing and assembly of Favolaschia claudopus CIRM-BRFM 2984 isolated from oak limbs.</title>
        <authorList>
            <person name="Navarro D."/>
            <person name="Drula E."/>
            <person name="Chaduli D."/>
            <person name="Cazenave R."/>
            <person name="Ahrendt S."/>
            <person name="Wang J."/>
            <person name="Lipzen A."/>
            <person name="Daum C."/>
            <person name="Barry K."/>
            <person name="Grigoriev I.V."/>
            <person name="Favel A."/>
            <person name="Rosso M.N."/>
            <person name="Martin F."/>
        </authorList>
    </citation>
    <scope>NUCLEOTIDE SEQUENCE [LARGE SCALE GENOMIC DNA]</scope>
    <source>
        <strain evidence="2 3">CIRM-BRFM 2984</strain>
    </source>
</reference>
<organism evidence="2 3">
    <name type="scientific">Favolaschia claudopus</name>
    <dbReference type="NCBI Taxonomy" id="2862362"/>
    <lineage>
        <taxon>Eukaryota</taxon>
        <taxon>Fungi</taxon>
        <taxon>Dikarya</taxon>
        <taxon>Basidiomycota</taxon>
        <taxon>Agaricomycotina</taxon>
        <taxon>Agaricomycetes</taxon>
        <taxon>Agaricomycetidae</taxon>
        <taxon>Agaricales</taxon>
        <taxon>Marasmiineae</taxon>
        <taxon>Mycenaceae</taxon>
        <taxon>Favolaschia</taxon>
    </lineage>
</organism>
<dbReference type="EMBL" id="JAWWNJ010000169">
    <property type="protein sequence ID" value="KAK6977389.1"/>
    <property type="molecule type" value="Genomic_DNA"/>
</dbReference>
<keyword evidence="3" id="KW-1185">Reference proteome</keyword>
<feature type="region of interest" description="Disordered" evidence="1">
    <location>
        <begin position="99"/>
        <end position="140"/>
    </location>
</feature>
<sequence length="276" mass="29629">MRACTPPAGKHRVEEIASKLSGSCWWCAAVLGRSRSVITGYTSRRILEVGTRKREGGARTPPLERHTVCAEGVQKNDVDAYDLRNGACARAHIQTLAQAGRMRAPRAAGKEAGEEGKSRRNVAGRGTSSTESITRTSMSRRRYLSGRADLTAEFRCTPVGEEIGGMRSSLASTPPTLHPHNYCPPQSLKHPAARVEAHTAAAASERTSRREGEGTSGVNGGEGEIAEPTASDRIYAGRAGRGLSAIEKRRPNPYARRRWAAGGKRREDEAGASRSG</sequence>
<feature type="compositionally biased region" description="Polar residues" evidence="1">
    <location>
        <begin position="126"/>
        <end position="137"/>
    </location>
</feature>
<feature type="region of interest" description="Disordered" evidence="1">
    <location>
        <begin position="165"/>
        <end position="276"/>
    </location>
</feature>
<feature type="compositionally biased region" description="Basic and acidic residues" evidence="1">
    <location>
        <begin position="108"/>
        <end position="118"/>
    </location>
</feature>
<evidence type="ECO:0000313" key="3">
    <source>
        <dbReference type="Proteomes" id="UP001362999"/>
    </source>
</evidence>
<feature type="compositionally biased region" description="Basic and acidic residues" evidence="1">
    <location>
        <begin position="264"/>
        <end position="276"/>
    </location>
</feature>
<accession>A0AAV9ZB32</accession>
<feature type="compositionally biased region" description="Gly residues" evidence="1">
    <location>
        <begin position="214"/>
        <end position="223"/>
    </location>
</feature>